<evidence type="ECO:0000313" key="1">
    <source>
        <dbReference type="EMBL" id="KAE8287802.1"/>
    </source>
</evidence>
<dbReference type="Proteomes" id="UP000424527">
    <property type="component" value="Unassembled WGS sequence"/>
</dbReference>
<dbReference type="AlphaFoldDB" id="A0A6G0I997"/>
<dbReference type="EMBL" id="REGW02000013">
    <property type="protein sequence ID" value="KAE8287802.1"/>
    <property type="molecule type" value="Genomic_DNA"/>
</dbReference>
<evidence type="ECO:0000313" key="2">
    <source>
        <dbReference type="Proteomes" id="UP000424527"/>
    </source>
</evidence>
<proteinExistence type="predicted"/>
<name>A0A6G0I997_LARCR</name>
<sequence>MQQSFLGKFATSPVFQKSSRLGSYRFTFPLEEVLQAFSDQVCFGAQPVMRVFRTQLYKQEVMYAVLVHSPTVEEQFSHLPLLTDNPDCVCSYKDGHFIWRSEAMCEEHRYKLVQKHDEKQIEAEELSFPKYYVWDHVGVALHVDEHVLEFDADRLRENLKFCHRAEPTIKGSSFEQFEQAEEVVKELWPDCPSPLEKAE</sequence>
<keyword evidence="2" id="KW-1185">Reference proteome</keyword>
<gene>
    <name evidence="1" type="ORF">D5F01_LYC13859</name>
</gene>
<accession>A0A6G0I997</accession>
<comment type="caution">
    <text evidence="1">The sequence shown here is derived from an EMBL/GenBank/DDBJ whole genome shotgun (WGS) entry which is preliminary data.</text>
</comment>
<protein>
    <submittedName>
        <fullName evidence="1">Uncharacterized protein</fullName>
    </submittedName>
</protein>
<organism evidence="1 2">
    <name type="scientific">Larimichthys crocea</name>
    <name type="common">Large yellow croaker</name>
    <name type="synonym">Pseudosciaena crocea</name>
    <dbReference type="NCBI Taxonomy" id="215358"/>
    <lineage>
        <taxon>Eukaryota</taxon>
        <taxon>Metazoa</taxon>
        <taxon>Chordata</taxon>
        <taxon>Craniata</taxon>
        <taxon>Vertebrata</taxon>
        <taxon>Euteleostomi</taxon>
        <taxon>Actinopterygii</taxon>
        <taxon>Neopterygii</taxon>
        <taxon>Teleostei</taxon>
        <taxon>Neoteleostei</taxon>
        <taxon>Acanthomorphata</taxon>
        <taxon>Eupercaria</taxon>
        <taxon>Sciaenidae</taxon>
        <taxon>Larimichthys</taxon>
    </lineage>
</organism>
<reference evidence="1 2" key="1">
    <citation type="submission" date="2019-07" db="EMBL/GenBank/DDBJ databases">
        <title>Chromosome genome assembly for large yellow croaker.</title>
        <authorList>
            <person name="Xiao S."/>
        </authorList>
    </citation>
    <scope>NUCLEOTIDE SEQUENCE [LARGE SCALE GENOMIC DNA]</scope>
    <source>
        <strain evidence="1">JMULYC20181020</strain>
        <tissue evidence="1">Muscle</tissue>
    </source>
</reference>